<evidence type="ECO:0000256" key="1">
    <source>
        <dbReference type="ARBA" id="ARBA00008056"/>
    </source>
</evidence>
<reference evidence="7 8" key="1">
    <citation type="journal article" date="2023" name="Res Sq">
        <title>Genomic and morphological characterization of Knufia obscura isolated from the Mars 2020 spacecraft assembly facility.</title>
        <authorList>
            <person name="Chander A.M."/>
            <person name="Teixeira M.M."/>
            <person name="Singh N.K."/>
            <person name="Williams M.P."/>
            <person name="Parker C.W."/>
            <person name="Leo P."/>
            <person name="Stajich J.E."/>
            <person name="Torok T."/>
            <person name="Tighe S."/>
            <person name="Mason C.E."/>
            <person name="Venkateswaran K."/>
        </authorList>
    </citation>
    <scope>NUCLEOTIDE SEQUENCE [LARGE SCALE GENOMIC DNA]</scope>
    <source>
        <strain evidence="7 8">CCFEE 5817</strain>
    </source>
</reference>
<keyword evidence="8" id="KW-1185">Reference proteome</keyword>
<dbReference type="Pfam" id="PF14226">
    <property type="entry name" value="DIOX_N"/>
    <property type="match status" value="1"/>
</dbReference>
<evidence type="ECO:0000259" key="6">
    <source>
        <dbReference type="PROSITE" id="PS51471"/>
    </source>
</evidence>
<evidence type="ECO:0000256" key="5">
    <source>
        <dbReference type="SAM" id="MobiDB-lite"/>
    </source>
</evidence>
<accession>A0ABR0S0W9</accession>
<evidence type="ECO:0000256" key="2">
    <source>
        <dbReference type="ARBA" id="ARBA00022723"/>
    </source>
</evidence>
<feature type="compositionally biased region" description="Pro residues" evidence="5">
    <location>
        <begin position="584"/>
        <end position="593"/>
    </location>
</feature>
<dbReference type="PROSITE" id="PS51471">
    <property type="entry name" value="FE2OG_OXY"/>
    <property type="match status" value="1"/>
</dbReference>
<keyword evidence="4" id="KW-0408">Iron</keyword>
<dbReference type="EMBL" id="JAVHJV010000001">
    <property type="protein sequence ID" value="KAK5946312.1"/>
    <property type="molecule type" value="Genomic_DNA"/>
</dbReference>
<keyword evidence="2" id="KW-0479">Metal-binding</keyword>
<dbReference type="InterPro" id="IPR005123">
    <property type="entry name" value="Oxoglu/Fe-dep_dioxygenase_dom"/>
</dbReference>
<dbReference type="SUPFAM" id="SSF51197">
    <property type="entry name" value="Clavaminate synthase-like"/>
    <property type="match status" value="1"/>
</dbReference>
<name>A0ABR0S0W9_9EURO</name>
<protein>
    <recommendedName>
        <fullName evidence="6">Fe2OG dioxygenase domain-containing protein</fullName>
    </recommendedName>
</protein>
<dbReference type="InterPro" id="IPR027443">
    <property type="entry name" value="IPNS-like_sf"/>
</dbReference>
<keyword evidence="3" id="KW-0560">Oxidoreductase</keyword>
<dbReference type="PRINTS" id="PR00682">
    <property type="entry name" value="IPNSYNTHASE"/>
</dbReference>
<organism evidence="7 8">
    <name type="scientific">Knufia obscura</name>
    <dbReference type="NCBI Taxonomy" id="1635080"/>
    <lineage>
        <taxon>Eukaryota</taxon>
        <taxon>Fungi</taxon>
        <taxon>Dikarya</taxon>
        <taxon>Ascomycota</taxon>
        <taxon>Pezizomycotina</taxon>
        <taxon>Eurotiomycetes</taxon>
        <taxon>Chaetothyriomycetidae</taxon>
        <taxon>Chaetothyriales</taxon>
        <taxon>Trichomeriaceae</taxon>
        <taxon>Knufia</taxon>
    </lineage>
</organism>
<sequence length="721" mass="80736">MADTINEAPKPGFVRLQLRTAYGPVFRHVSTSPPREARPDEIPVIDISGINGGLQQRQELAGVIKQASENTGFFYIKNHGIPENVIDAAREAAKMFFKQPMDKKLEVSKTRASTSTDTRPGERVKLRRVRAVFDYREAFMWQYDPKYDPEQKDLATIPEEDFVWNDTRHLPGFQDTCLVYWAECLKLARKLVRIFALALDLSEDYFDRVTTYPGADGVFNFYPAMTFKQAMASTDVGIGSHTDLQCFTLLWQDMIGGLQVLTKEGQWIKASPIEGTFVVNIGDYLMRLTNDRMKSTVHRVFNRSTVDRLRTMATDICIYDTQIQIWPTGASQISRQHADLQVCYDPTKECLIIKQYPHLCATNSYVYYEFPSSSFSFSSSEVLPTGERIFHFQIHNTIPAILAGETETAGSTTQEEIVTLNMSCTLVDTTIPASSGLDIIVPNAPKQSENISLLLEAFGDASSASDQPLEDCKDLSISDTASTAPISVSGNDLDRLVSVSTRSSQPTQADNLNYVNIQQKVGEIHGNAGSGSPYITEQQNRTMQHPLQLQKLQNPVEVERTLKNNAESQARYWGREFGVNNAKPPTPTSPPHKPSLTKQAQSANAWEGFAVQHGGQGGRRPRVHHYPVAGKPLQNDVAAISEVQSNTGGYCMDPYRDYTRADGGESKTKQIRQKKGTGKGRVFVNPRRVHATFIPQTQNSPAERQKSFFQDGVKYVEQRYW</sequence>
<feature type="domain" description="Fe2OG dioxygenase" evidence="6">
    <location>
        <begin position="211"/>
        <end position="318"/>
    </location>
</feature>
<gene>
    <name evidence="7" type="ORF">PMZ80_000454</name>
</gene>
<evidence type="ECO:0000313" key="7">
    <source>
        <dbReference type="EMBL" id="KAK5946312.1"/>
    </source>
</evidence>
<dbReference type="PANTHER" id="PTHR10209">
    <property type="entry name" value="OXIDOREDUCTASE, 2OG-FE II OXYGENASE FAMILY PROTEIN"/>
    <property type="match status" value="1"/>
</dbReference>
<dbReference type="Gene3D" id="2.60.120.330">
    <property type="entry name" value="B-lactam Antibiotic, Isopenicillin N Synthase, Chain"/>
    <property type="match status" value="1"/>
</dbReference>
<dbReference type="InterPro" id="IPR026992">
    <property type="entry name" value="DIOX_N"/>
</dbReference>
<evidence type="ECO:0000256" key="3">
    <source>
        <dbReference type="ARBA" id="ARBA00023002"/>
    </source>
</evidence>
<dbReference type="RefSeq" id="XP_064734402.1">
    <property type="nucleotide sequence ID" value="XM_064868905.1"/>
</dbReference>
<dbReference type="PANTHER" id="PTHR10209:SF881">
    <property type="entry name" value="FI07970P-RELATED"/>
    <property type="match status" value="1"/>
</dbReference>
<proteinExistence type="inferred from homology"/>
<dbReference type="Proteomes" id="UP001334248">
    <property type="component" value="Unassembled WGS sequence"/>
</dbReference>
<dbReference type="GeneID" id="89993903"/>
<comment type="similarity">
    <text evidence="1">Belongs to the iron/ascorbate-dependent oxidoreductase family.</text>
</comment>
<comment type="caution">
    <text evidence="7">The sequence shown here is derived from an EMBL/GenBank/DDBJ whole genome shotgun (WGS) entry which is preliminary data.</text>
</comment>
<dbReference type="InterPro" id="IPR044861">
    <property type="entry name" value="IPNS-like_FE2OG_OXY"/>
</dbReference>
<evidence type="ECO:0000313" key="8">
    <source>
        <dbReference type="Proteomes" id="UP001334248"/>
    </source>
</evidence>
<evidence type="ECO:0000256" key="4">
    <source>
        <dbReference type="ARBA" id="ARBA00023004"/>
    </source>
</evidence>
<dbReference type="Pfam" id="PF03171">
    <property type="entry name" value="2OG-FeII_Oxy"/>
    <property type="match status" value="1"/>
</dbReference>
<feature type="region of interest" description="Disordered" evidence="5">
    <location>
        <begin position="577"/>
        <end position="598"/>
    </location>
</feature>